<feature type="transmembrane region" description="Helical" evidence="1">
    <location>
        <begin position="7"/>
        <end position="26"/>
    </location>
</feature>
<comment type="caution">
    <text evidence="4">The sequence shown here is derived from an EMBL/GenBank/DDBJ whole genome shotgun (WGS) entry which is preliminary data.</text>
</comment>
<dbReference type="EMBL" id="JALJAT010000001">
    <property type="protein sequence ID" value="KAK4474856.1"/>
    <property type="molecule type" value="Genomic_DNA"/>
</dbReference>
<evidence type="ECO:0000259" key="3">
    <source>
        <dbReference type="Pfam" id="PF22990"/>
    </source>
</evidence>
<dbReference type="InterPro" id="IPR000073">
    <property type="entry name" value="AB_hydrolase_1"/>
</dbReference>
<dbReference type="PANTHER" id="PTHR12277:SF72">
    <property type="entry name" value="BAT5L PROTEIN"/>
    <property type="match status" value="1"/>
</dbReference>
<evidence type="ECO:0008006" key="6">
    <source>
        <dbReference type="Google" id="ProtNLM"/>
    </source>
</evidence>
<protein>
    <recommendedName>
        <fullName evidence="6">Abhydrolase domain-containing protein 16A</fullName>
    </recommendedName>
</protein>
<dbReference type="GO" id="GO:0047372">
    <property type="term" value="F:monoacylglycerol lipase activity"/>
    <property type="evidence" value="ECO:0007669"/>
    <property type="project" value="TreeGrafter"/>
</dbReference>
<proteinExistence type="predicted"/>
<feature type="domain" description="AB hydrolase-1" evidence="2">
    <location>
        <begin position="254"/>
        <end position="365"/>
    </location>
</feature>
<dbReference type="InterPro" id="IPR029058">
    <property type="entry name" value="AB_hydrolase_fold"/>
</dbReference>
<dbReference type="GO" id="GO:0012505">
    <property type="term" value="C:endomembrane system"/>
    <property type="evidence" value="ECO:0007669"/>
    <property type="project" value="TreeGrafter"/>
</dbReference>
<feature type="domain" description="Phosphatidylserine Lipase ABHD16 N-terminal" evidence="3">
    <location>
        <begin position="7"/>
        <end position="134"/>
    </location>
</feature>
<organism evidence="4 5">
    <name type="scientific">Schistosoma mekongi</name>
    <name type="common">Parasitic worm</name>
    <dbReference type="NCBI Taxonomy" id="38744"/>
    <lineage>
        <taxon>Eukaryota</taxon>
        <taxon>Metazoa</taxon>
        <taxon>Spiralia</taxon>
        <taxon>Lophotrochozoa</taxon>
        <taxon>Platyhelminthes</taxon>
        <taxon>Trematoda</taxon>
        <taxon>Digenea</taxon>
        <taxon>Strigeidida</taxon>
        <taxon>Schistosomatoidea</taxon>
        <taxon>Schistosomatidae</taxon>
        <taxon>Schistosoma</taxon>
    </lineage>
</organism>
<dbReference type="Pfam" id="PF22990">
    <property type="entry name" value="ABHD16_N"/>
    <property type="match status" value="1"/>
</dbReference>
<dbReference type="PANTHER" id="PTHR12277">
    <property type="entry name" value="ALPHA/BETA HYDROLASE DOMAIN-CONTAINING PROTEIN"/>
    <property type="match status" value="1"/>
</dbReference>
<evidence type="ECO:0000259" key="2">
    <source>
        <dbReference type="Pfam" id="PF00561"/>
    </source>
</evidence>
<feature type="transmembrane region" description="Helical" evidence="1">
    <location>
        <begin position="46"/>
        <end position="66"/>
    </location>
</feature>
<dbReference type="SUPFAM" id="SSF53474">
    <property type="entry name" value="alpha/beta-Hydrolases"/>
    <property type="match status" value="1"/>
</dbReference>
<evidence type="ECO:0000313" key="4">
    <source>
        <dbReference type="EMBL" id="KAK4474856.1"/>
    </source>
</evidence>
<dbReference type="Gene3D" id="3.40.50.1820">
    <property type="entry name" value="alpha/beta hydrolase"/>
    <property type="match status" value="1"/>
</dbReference>
<keyword evidence="5" id="KW-1185">Reference proteome</keyword>
<keyword evidence="1" id="KW-0812">Transmembrane</keyword>
<dbReference type="AlphaFoldDB" id="A0AAE1ZIV6"/>
<keyword evidence="1" id="KW-0472">Membrane</keyword>
<dbReference type="GO" id="GO:0006660">
    <property type="term" value="P:phosphatidylserine catabolic process"/>
    <property type="evidence" value="ECO:0007669"/>
    <property type="project" value="TreeGrafter"/>
</dbReference>
<dbReference type="GO" id="GO:0052651">
    <property type="term" value="P:monoacylglycerol catabolic process"/>
    <property type="evidence" value="ECO:0007669"/>
    <property type="project" value="TreeGrafter"/>
</dbReference>
<dbReference type="InterPro" id="IPR054518">
    <property type="entry name" value="ABHD16_N"/>
</dbReference>
<reference evidence="4" key="2">
    <citation type="journal article" date="2023" name="Infect Dis Poverty">
        <title>Chromosome-scale genome of the human blood fluke Schistosoma mekongi and its implications for public health.</title>
        <authorList>
            <person name="Zhou M."/>
            <person name="Xu L."/>
            <person name="Xu D."/>
            <person name="Chen W."/>
            <person name="Khan J."/>
            <person name="Hu Y."/>
            <person name="Huang H."/>
            <person name="Wei H."/>
            <person name="Zhang Y."/>
            <person name="Chusongsang P."/>
            <person name="Tanasarnprasert K."/>
            <person name="Hu X."/>
            <person name="Limpanont Y."/>
            <person name="Lv Z."/>
        </authorList>
    </citation>
    <scope>NUCLEOTIDE SEQUENCE</scope>
    <source>
        <strain evidence="4">LV_2022a</strain>
    </source>
</reference>
<gene>
    <name evidence="4" type="ORF">MN116_001970</name>
</gene>
<dbReference type="Proteomes" id="UP001292079">
    <property type="component" value="Unassembled WGS sequence"/>
</dbReference>
<accession>A0AAE1ZIV6</accession>
<evidence type="ECO:0000313" key="5">
    <source>
        <dbReference type="Proteomes" id="UP001292079"/>
    </source>
</evidence>
<dbReference type="Pfam" id="PF00561">
    <property type="entry name" value="Abhydrolase_1"/>
    <property type="match status" value="1"/>
</dbReference>
<name>A0AAE1ZIV6_SCHME</name>
<keyword evidence="1" id="KW-1133">Transmembrane helix</keyword>
<dbReference type="GO" id="GO:0004620">
    <property type="term" value="F:phospholipase activity"/>
    <property type="evidence" value="ECO:0007669"/>
    <property type="project" value="TreeGrafter"/>
</dbReference>
<feature type="transmembrane region" description="Helical" evidence="1">
    <location>
        <begin position="78"/>
        <end position="95"/>
    </location>
</feature>
<sequence length="563" mass="64302">MLRTIHVWWSCVFGPSLYSVPITTAYQSTGYNPNSLELASNSAIKVFQLMIGVIKWTAIFWSPWAFRNLKFRENFFEFSRFVAVTFTIYFCALLLRGTGRFFNHTYQEFMVLFLESKKNTSEDTVSKLTLYTFSSPWPVHFDVRNLPVYCLKPKKTSPKRNSQVPTIFVPIIWIIAHTVGIRLTYVGCTWIFNCLTFKARLDARSRLQLEYNIQRVGLSTRDGEFVEAFYADRRNKSNSESVSVDQDDFNGEILVLCCEGNGGYPEIGTPWVPLGRGYSVLGWNHPGFGESTGLPFPEKEQNAVEACFLFAVHQLNFQPNQIYVLGWSIGGYTASWIAMNYPDIAGLILDATFDNIDELSKRIAPSIFMPLLDSTVKEYLDLDNLSHVINYDGPVLIIRRSDDEVISTGEDHSRATNRGNNLLVGLLKHRFPYLMTTENESTLNTYLSLNSEEQRDALSKLKHNPNKYEKQVVNFLKSEALKKRINSNSNSATCLYPSELGKEISKSDVKKYILFYLVSQYFIESPGSHCVPLESRYLRPPWSPLTQSLSESSFSDLDIKIDD</sequence>
<reference evidence="4" key="1">
    <citation type="submission" date="2022-04" db="EMBL/GenBank/DDBJ databases">
        <authorList>
            <person name="Xu L."/>
            <person name="Lv Z."/>
        </authorList>
    </citation>
    <scope>NUCLEOTIDE SEQUENCE</scope>
    <source>
        <strain evidence="4">LV_2022a</strain>
    </source>
</reference>
<evidence type="ECO:0000256" key="1">
    <source>
        <dbReference type="SAM" id="Phobius"/>
    </source>
</evidence>